<evidence type="ECO:0000256" key="4">
    <source>
        <dbReference type="ARBA" id="ARBA00008236"/>
    </source>
</evidence>
<evidence type="ECO:0000313" key="10">
    <source>
        <dbReference type="EMBL" id="RKP57414.1"/>
    </source>
</evidence>
<dbReference type="RefSeq" id="WP_120975030.1">
    <property type="nucleotide sequence ID" value="NZ_RBZM01000002.1"/>
</dbReference>
<evidence type="ECO:0000256" key="6">
    <source>
        <dbReference type="ARBA" id="ARBA00022670"/>
    </source>
</evidence>
<evidence type="ECO:0000256" key="5">
    <source>
        <dbReference type="ARBA" id="ARBA00022438"/>
    </source>
</evidence>
<dbReference type="Pfam" id="PF02073">
    <property type="entry name" value="Peptidase_M29"/>
    <property type="match status" value="1"/>
</dbReference>
<dbReference type="Proteomes" id="UP000282076">
    <property type="component" value="Unassembled WGS sequence"/>
</dbReference>
<keyword evidence="8" id="KW-0378">Hydrolase</keyword>
<sequence>MDKFQGQLEQYAALAIEVGVNVQAGQQLCIISPISAAPFVREAVKHAYKIGAKYVYVDWSDEQIIRTRAELASEEGLAHYPEWHAKGRVEMAEAGAAFLWVVAENPDLLKGIDPSRVATTTKATREALQPFLQFTLGNKVAWSIVAVPSEAWANKVFPEMPETERVDALWAAIFSATRVNDPTPVDTWKKHASSLDERAQWLNAQRFRKLHYRAPGTDLTIGLTDGHIWTSAGARNAAGNAFIPNMPTEEVFTSPHRELVNGTVSSSKPLSYNGSLIDGFSFTFKDGRIVDYKADQAYEALKELVETDDGSHYLGEIALVPHRSPISDTNLIFYNTLFDENAACHLAIGFGFPFCLEGGLQMSKEQLRERGLNDSLAHEDFMIGGPELDIDGISEDGSIVPIFRGGNWV</sequence>
<evidence type="ECO:0000256" key="3">
    <source>
        <dbReference type="ARBA" id="ARBA00001947"/>
    </source>
</evidence>
<dbReference type="OrthoDB" id="9803993at2"/>
<dbReference type="InterPro" id="IPR000787">
    <property type="entry name" value="Peptidase_M29"/>
</dbReference>
<protein>
    <submittedName>
        <fullName evidence="10">Aminopeptidase</fullName>
    </submittedName>
</protein>
<evidence type="ECO:0000256" key="1">
    <source>
        <dbReference type="ARBA" id="ARBA00001941"/>
    </source>
</evidence>
<comment type="similarity">
    <text evidence="4">Belongs to the peptidase M29 family.</text>
</comment>
<comment type="cofactor">
    <cofactor evidence="2">
        <name>Mg(2+)</name>
        <dbReference type="ChEBI" id="CHEBI:18420"/>
    </cofactor>
</comment>
<dbReference type="InterPro" id="IPR035097">
    <property type="entry name" value="M29_N-terminal"/>
</dbReference>
<dbReference type="PANTHER" id="PTHR34448">
    <property type="entry name" value="AMINOPEPTIDASE"/>
    <property type="match status" value="1"/>
</dbReference>
<dbReference type="GO" id="GO:0004177">
    <property type="term" value="F:aminopeptidase activity"/>
    <property type="evidence" value="ECO:0007669"/>
    <property type="project" value="UniProtKB-KW"/>
</dbReference>
<evidence type="ECO:0000313" key="11">
    <source>
        <dbReference type="Proteomes" id="UP000282076"/>
    </source>
</evidence>
<accession>A0A494Y3Y3</accession>
<proteinExistence type="inferred from homology"/>
<dbReference type="GO" id="GO:0008237">
    <property type="term" value="F:metallopeptidase activity"/>
    <property type="evidence" value="ECO:0007669"/>
    <property type="project" value="UniProtKB-KW"/>
</dbReference>
<comment type="cofactor">
    <cofactor evidence="3">
        <name>Zn(2+)</name>
        <dbReference type="ChEBI" id="CHEBI:29105"/>
    </cofactor>
</comment>
<dbReference type="Gene3D" id="3.40.1830.10">
    <property type="entry name" value="Thermophilic metalloprotease (M29)"/>
    <property type="match status" value="1"/>
</dbReference>
<keyword evidence="6" id="KW-0645">Protease</keyword>
<evidence type="ECO:0000256" key="2">
    <source>
        <dbReference type="ARBA" id="ARBA00001946"/>
    </source>
</evidence>
<dbReference type="PRINTS" id="PR00919">
    <property type="entry name" value="THERMOPTASE"/>
</dbReference>
<reference evidence="10 11" key="1">
    <citation type="submission" date="2018-10" db="EMBL/GenBank/DDBJ databases">
        <title>Cohnella sp. M2MS4P-1, whole genome shotgun sequence.</title>
        <authorList>
            <person name="Tuo L."/>
        </authorList>
    </citation>
    <scope>NUCLEOTIDE SEQUENCE [LARGE SCALE GENOMIC DNA]</scope>
    <source>
        <strain evidence="10 11">M2MS4P-1</strain>
    </source>
</reference>
<keyword evidence="9" id="KW-0482">Metalloprotease</keyword>
<dbReference type="GO" id="GO:0046872">
    <property type="term" value="F:metal ion binding"/>
    <property type="evidence" value="ECO:0007669"/>
    <property type="project" value="UniProtKB-KW"/>
</dbReference>
<gene>
    <name evidence="10" type="ORF">D7Z26_04600</name>
</gene>
<dbReference type="AlphaFoldDB" id="A0A494Y3Y3"/>
<comment type="caution">
    <text evidence="10">The sequence shown here is derived from an EMBL/GenBank/DDBJ whole genome shotgun (WGS) entry which is preliminary data.</text>
</comment>
<dbReference type="GO" id="GO:0006508">
    <property type="term" value="P:proteolysis"/>
    <property type="evidence" value="ECO:0007669"/>
    <property type="project" value="UniProtKB-KW"/>
</dbReference>
<keyword evidence="7" id="KW-0479">Metal-binding</keyword>
<comment type="cofactor">
    <cofactor evidence="1">
        <name>Co(2+)</name>
        <dbReference type="ChEBI" id="CHEBI:48828"/>
    </cofactor>
</comment>
<dbReference type="PANTHER" id="PTHR34448:SF3">
    <property type="entry name" value="AMINOPEPTIDASE AMPS"/>
    <property type="match status" value="1"/>
</dbReference>
<dbReference type="InterPro" id="IPR052170">
    <property type="entry name" value="M29_Exopeptidase"/>
</dbReference>
<organism evidence="10 11">
    <name type="scientific">Cohnella endophytica</name>
    <dbReference type="NCBI Taxonomy" id="2419778"/>
    <lineage>
        <taxon>Bacteria</taxon>
        <taxon>Bacillati</taxon>
        <taxon>Bacillota</taxon>
        <taxon>Bacilli</taxon>
        <taxon>Bacillales</taxon>
        <taxon>Paenibacillaceae</taxon>
        <taxon>Cohnella</taxon>
    </lineage>
</organism>
<dbReference type="SUPFAM" id="SSF144052">
    <property type="entry name" value="Thermophilic metalloprotease-like"/>
    <property type="match status" value="1"/>
</dbReference>
<keyword evidence="11" id="KW-1185">Reference proteome</keyword>
<name>A0A494Y3Y3_9BACL</name>
<dbReference type="EMBL" id="RBZM01000002">
    <property type="protein sequence ID" value="RKP57414.1"/>
    <property type="molecule type" value="Genomic_DNA"/>
</dbReference>
<evidence type="ECO:0000256" key="7">
    <source>
        <dbReference type="ARBA" id="ARBA00022723"/>
    </source>
</evidence>
<keyword evidence="5 10" id="KW-0031">Aminopeptidase</keyword>
<evidence type="ECO:0000256" key="9">
    <source>
        <dbReference type="ARBA" id="ARBA00023049"/>
    </source>
</evidence>
<evidence type="ECO:0000256" key="8">
    <source>
        <dbReference type="ARBA" id="ARBA00022801"/>
    </source>
</evidence>